<comment type="caution">
    <text evidence="3">The sequence shown here is derived from an EMBL/GenBank/DDBJ whole genome shotgun (WGS) entry which is preliminary data.</text>
</comment>
<sequence>MPRTSSGRAVALLVVLGVVLAAAPTLAAGFTLCGVSGCTGGGFGVSTDPGTTRALLVVAGVVAALPLATYAWLRRSGKLAACAGALAVVVMLLAGALIGSDVRGCPSSVDDATCRGNAR</sequence>
<gene>
    <name evidence="3" type="ORF">ACFFJG_18695</name>
</gene>
<protein>
    <submittedName>
        <fullName evidence="3">Uncharacterized protein</fullName>
    </submittedName>
</protein>
<feature type="chain" id="PRO_5046319467" evidence="2">
    <location>
        <begin position="28"/>
        <end position="119"/>
    </location>
</feature>
<accession>A0ABV6E6A4</accession>
<keyword evidence="4" id="KW-1185">Reference proteome</keyword>
<dbReference type="Proteomes" id="UP001589698">
    <property type="component" value="Unassembled WGS sequence"/>
</dbReference>
<evidence type="ECO:0000313" key="3">
    <source>
        <dbReference type="EMBL" id="MFC0224523.1"/>
    </source>
</evidence>
<keyword evidence="1" id="KW-0472">Membrane</keyword>
<feature type="transmembrane region" description="Helical" evidence="1">
    <location>
        <begin position="53"/>
        <end position="73"/>
    </location>
</feature>
<keyword evidence="1" id="KW-1133">Transmembrane helix</keyword>
<keyword evidence="1" id="KW-0812">Transmembrane</keyword>
<name>A0ABV6E6A4_9ACTN</name>
<evidence type="ECO:0000256" key="1">
    <source>
        <dbReference type="SAM" id="Phobius"/>
    </source>
</evidence>
<proteinExistence type="predicted"/>
<feature type="signal peptide" evidence="2">
    <location>
        <begin position="1"/>
        <end position="27"/>
    </location>
</feature>
<evidence type="ECO:0000256" key="2">
    <source>
        <dbReference type="SAM" id="SignalP"/>
    </source>
</evidence>
<reference evidence="3 4" key="1">
    <citation type="submission" date="2024-09" db="EMBL/GenBank/DDBJ databases">
        <authorList>
            <person name="Sun Q."/>
            <person name="Mori K."/>
        </authorList>
    </citation>
    <scope>NUCLEOTIDE SEQUENCE [LARGE SCALE GENOMIC DNA]</scope>
    <source>
        <strain evidence="3 4">CCM 8654</strain>
    </source>
</reference>
<dbReference type="EMBL" id="JBHLXH010000002">
    <property type="protein sequence ID" value="MFC0224523.1"/>
    <property type="molecule type" value="Genomic_DNA"/>
</dbReference>
<organism evidence="3 4">
    <name type="scientific">Nocardioides zeicaulis</name>
    <dbReference type="NCBI Taxonomy" id="1776857"/>
    <lineage>
        <taxon>Bacteria</taxon>
        <taxon>Bacillati</taxon>
        <taxon>Actinomycetota</taxon>
        <taxon>Actinomycetes</taxon>
        <taxon>Propionibacteriales</taxon>
        <taxon>Nocardioidaceae</taxon>
        <taxon>Nocardioides</taxon>
    </lineage>
</organism>
<feature type="transmembrane region" description="Helical" evidence="1">
    <location>
        <begin position="80"/>
        <end position="99"/>
    </location>
</feature>
<evidence type="ECO:0000313" key="4">
    <source>
        <dbReference type="Proteomes" id="UP001589698"/>
    </source>
</evidence>
<keyword evidence="2" id="KW-0732">Signal</keyword>
<dbReference type="RefSeq" id="WP_378520289.1">
    <property type="nucleotide sequence ID" value="NZ_CBCSDI010000090.1"/>
</dbReference>